<dbReference type="AlphaFoldDB" id="A0A8H7ZVB8"/>
<sequence length="92" mass="9965">MRNFATYNGQRTGNVWKLEKQYTDINARPSGVLGMVPVANAEFIYNYALQNPNVTKFAVEVCAVKSFALCATAAPARAASRPPATRAARKTG</sequence>
<dbReference type="Proteomes" id="UP000673691">
    <property type="component" value="Unassembled WGS sequence"/>
</dbReference>
<reference evidence="1 2" key="1">
    <citation type="journal article" name="Sci. Rep.">
        <title>Genome-scale phylogenetic analyses confirm Olpidium as the closest living zoosporic fungus to the non-flagellated, terrestrial fungi.</title>
        <authorList>
            <person name="Chang Y."/>
            <person name="Rochon D."/>
            <person name="Sekimoto S."/>
            <person name="Wang Y."/>
            <person name="Chovatia M."/>
            <person name="Sandor L."/>
            <person name="Salamov A."/>
            <person name="Grigoriev I.V."/>
            <person name="Stajich J.E."/>
            <person name="Spatafora J.W."/>
        </authorList>
    </citation>
    <scope>NUCLEOTIDE SEQUENCE [LARGE SCALE GENOMIC DNA]</scope>
    <source>
        <strain evidence="1">S191</strain>
    </source>
</reference>
<evidence type="ECO:0000313" key="2">
    <source>
        <dbReference type="Proteomes" id="UP000673691"/>
    </source>
</evidence>
<dbReference type="EMBL" id="JAEFCI010006266">
    <property type="protein sequence ID" value="KAG5459814.1"/>
    <property type="molecule type" value="Genomic_DNA"/>
</dbReference>
<keyword evidence="2" id="KW-1185">Reference proteome</keyword>
<dbReference type="OrthoDB" id="8061355at2759"/>
<comment type="caution">
    <text evidence="1">The sequence shown here is derived from an EMBL/GenBank/DDBJ whole genome shotgun (WGS) entry which is preliminary data.</text>
</comment>
<protein>
    <submittedName>
        <fullName evidence="1">Uncharacterized protein</fullName>
    </submittedName>
</protein>
<accession>A0A8H7ZVB8</accession>
<organism evidence="1 2">
    <name type="scientific">Olpidium bornovanus</name>
    <dbReference type="NCBI Taxonomy" id="278681"/>
    <lineage>
        <taxon>Eukaryota</taxon>
        <taxon>Fungi</taxon>
        <taxon>Fungi incertae sedis</taxon>
        <taxon>Olpidiomycota</taxon>
        <taxon>Olpidiomycotina</taxon>
        <taxon>Olpidiomycetes</taxon>
        <taxon>Olpidiales</taxon>
        <taxon>Olpidiaceae</taxon>
        <taxon>Olpidium</taxon>
    </lineage>
</organism>
<name>A0A8H7ZVB8_9FUNG</name>
<evidence type="ECO:0000313" key="1">
    <source>
        <dbReference type="EMBL" id="KAG5459814.1"/>
    </source>
</evidence>
<gene>
    <name evidence="1" type="ORF">BJ554DRAFT_8230</name>
</gene>
<proteinExistence type="predicted"/>